<keyword evidence="5" id="KW-1185">Reference proteome</keyword>
<evidence type="ECO:0000313" key="4">
    <source>
        <dbReference type="Proteomes" id="UP000250557"/>
    </source>
</evidence>
<feature type="transmembrane region" description="Helical" evidence="1">
    <location>
        <begin position="187"/>
        <end position="207"/>
    </location>
</feature>
<gene>
    <name evidence="2" type="ORF">DIU31_031605</name>
    <name evidence="3" type="ORF">J3L21_29415</name>
</gene>
<keyword evidence="1" id="KW-1133">Transmembrane helix</keyword>
<evidence type="ECO:0000256" key="1">
    <source>
        <dbReference type="SAM" id="Phobius"/>
    </source>
</evidence>
<proteinExistence type="predicted"/>
<name>A0AAE6JKZ2_9SPHI</name>
<reference evidence="3 5" key="2">
    <citation type="submission" date="2021-03" db="EMBL/GenBank/DDBJ databases">
        <title>Mucilaginibacter strains isolated from gold and copper mining confer multi heavy-metal resistance.</title>
        <authorList>
            <person name="Li Y."/>
        </authorList>
    </citation>
    <scope>NUCLEOTIDE SEQUENCE [LARGE SCALE GENOMIC DNA]</scope>
    <source>
        <strain evidence="3 5">P2-4</strain>
    </source>
</reference>
<dbReference type="EMBL" id="CP071880">
    <property type="protein sequence ID" value="QTE49604.1"/>
    <property type="molecule type" value="Genomic_DNA"/>
</dbReference>
<feature type="transmembrane region" description="Helical" evidence="1">
    <location>
        <begin position="12"/>
        <end position="34"/>
    </location>
</feature>
<dbReference type="EMBL" id="CP043451">
    <property type="protein sequence ID" value="QEM07827.1"/>
    <property type="molecule type" value="Genomic_DNA"/>
</dbReference>
<dbReference type="Proteomes" id="UP000250557">
    <property type="component" value="Chromosome"/>
</dbReference>
<keyword evidence="1" id="KW-0812">Transmembrane</keyword>
<evidence type="ECO:0000313" key="2">
    <source>
        <dbReference type="EMBL" id="QEM07827.1"/>
    </source>
</evidence>
<feature type="transmembrane region" description="Helical" evidence="1">
    <location>
        <begin position="163"/>
        <end position="181"/>
    </location>
</feature>
<dbReference type="PROSITE" id="PS51257">
    <property type="entry name" value="PROKAR_LIPOPROTEIN"/>
    <property type="match status" value="1"/>
</dbReference>
<evidence type="ECO:0000313" key="5">
    <source>
        <dbReference type="Proteomes" id="UP000663940"/>
    </source>
</evidence>
<accession>A0AAE6JKZ2</accession>
<protein>
    <submittedName>
        <fullName evidence="2">Uncharacterized protein</fullName>
    </submittedName>
</protein>
<feature type="transmembrane region" description="Helical" evidence="1">
    <location>
        <begin position="67"/>
        <end position="84"/>
    </location>
</feature>
<feature type="transmembrane region" description="Helical" evidence="1">
    <location>
        <begin position="96"/>
        <end position="118"/>
    </location>
</feature>
<sequence>MRLGKYTSKTFQIICWSTTLAMSCFLAAVCLMVFHVNLSTINDWLETAVQRIKWQQVRAMAPHFVNASYWIPYWCAIILMFLYKERVRFMFWLNKFSLFGLILTSLLFISNQAVRQFWPEICGRSENFLHPRPYENCQLFFVSGAVVTGLSLLAIFCLRNRQWIVKVMLAISSICLLFAALLQGSFFPLQLLIAVGIAAVAAGIGYVQITLTNQEHYYGFNKNLKV</sequence>
<organism evidence="2 4">
    <name type="scientific">Mucilaginibacter rubeus</name>
    <dbReference type="NCBI Taxonomy" id="2027860"/>
    <lineage>
        <taxon>Bacteria</taxon>
        <taxon>Pseudomonadati</taxon>
        <taxon>Bacteroidota</taxon>
        <taxon>Sphingobacteriia</taxon>
        <taxon>Sphingobacteriales</taxon>
        <taxon>Sphingobacteriaceae</taxon>
        <taxon>Mucilaginibacter</taxon>
    </lineage>
</organism>
<dbReference type="AlphaFoldDB" id="A0AAE6JKZ2"/>
<evidence type="ECO:0000313" key="3">
    <source>
        <dbReference type="EMBL" id="QTE49604.1"/>
    </source>
</evidence>
<keyword evidence="1" id="KW-0472">Membrane</keyword>
<feature type="transmembrane region" description="Helical" evidence="1">
    <location>
        <begin position="138"/>
        <end position="156"/>
    </location>
</feature>
<dbReference type="Proteomes" id="UP000663940">
    <property type="component" value="Chromosome"/>
</dbReference>
<dbReference type="RefSeq" id="WP_112653925.1">
    <property type="nucleotide sequence ID" value="NZ_CP043451.1"/>
</dbReference>
<reference evidence="2 4" key="1">
    <citation type="submission" date="2019-08" db="EMBL/GenBank/DDBJ databases">
        <title>Comparative genome analysis confer to the adaptation heavy metal polluted environment.</title>
        <authorList>
            <person name="Li Y."/>
        </authorList>
    </citation>
    <scope>NUCLEOTIDE SEQUENCE [LARGE SCALE GENOMIC DNA]</scope>
    <source>
        <strain evidence="2 4">P2</strain>
    </source>
</reference>